<comment type="caution">
    <text evidence="2">The sequence shown here is derived from an EMBL/GenBank/DDBJ whole genome shotgun (WGS) entry which is preliminary data.</text>
</comment>
<proteinExistence type="predicted"/>
<dbReference type="PANTHER" id="PTHR43064">
    <property type="entry name" value="PHOSPHORIBOSYLAMINOIMIDAZOLE CARBOXYLASE-RELATED"/>
    <property type="match status" value="1"/>
</dbReference>
<gene>
    <name evidence="2" type="primary">larB</name>
    <name evidence="2" type="ORF">WMO43_01685</name>
</gene>
<keyword evidence="3" id="KW-1185">Reference proteome</keyword>
<dbReference type="NCBIfam" id="NF033503">
    <property type="entry name" value="LarB"/>
    <property type="match status" value="1"/>
</dbReference>
<evidence type="ECO:0000313" key="2">
    <source>
        <dbReference type="EMBL" id="MEQ2556593.1"/>
    </source>
</evidence>
<evidence type="ECO:0000313" key="3">
    <source>
        <dbReference type="Proteomes" id="UP001454489"/>
    </source>
</evidence>
<dbReference type="RefSeq" id="WP_177962314.1">
    <property type="nucleotide sequence ID" value="NZ_JBBMEX010000001.1"/>
</dbReference>
<feature type="domain" description="PurE" evidence="1">
    <location>
        <begin position="115"/>
        <end position="247"/>
    </location>
</feature>
<dbReference type="Gene3D" id="3.40.50.1970">
    <property type="match status" value="1"/>
</dbReference>
<dbReference type="SUPFAM" id="SSF52255">
    <property type="entry name" value="N5-CAIR mutase (phosphoribosylaminoimidazole carboxylase, PurE)"/>
    <property type="match status" value="1"/>
</dbReference>
<dbReference type="Proteomes" id="UP001454489">
    <property type="component" value="Unassembled WGS sequence"/>
</dbReference>
<organism evidence="2 3">
    <name type="scientific">Maccoyibacter intestinihominis</name>
    <dbReference type="NCBI Taxonomy" id="3133499"/>
    <lineage>
        <taxon>Bacteria</taxon>
        <taxon>Bacillati</taxon>
        <taxon>Bacillota</taxon>
        <taxon>Clostridia</taxon>
        <taxon>Lachnospirales</taxon>
        <taxon>Lachnospiraceae</taxon>
        <taxon>Maccoyibacter</taxon>
    </lineage>
</organism>
<sequence length="250" mass="27368">MEIQELLEQVKAGTLSIEEAKQYLRKEPFEELGYAKLDTHRKLRTGHAEVIYCEGKSTEHFLEIFTHLYRENGEVFGTRASKEQYLAAKERFPQTVYDETSRIIRIEKNDKPHMGKIVVCSAGTADIFVAEEAALTAEYFGNYVERIYDIGVCGIHRMLANLDAIQSANCIVAVAGMEGALASVLGGLVDKPVIAVPTSVGYGASFHGVSALLTMINSCANGVAVVNIDNGYGAGYMASQINRLVGEQHE</sequence>
<evidence type="ECO:0000259" key="1">
    <source>
        <dbReference type="SMART" id="SM01001"/>
    </source>
</evidence>
<dbReference type="SMART" id="SM01001">
    <property type="entry name" value="AIRC"/>
    <property type="match status" value="1"/>
</dbReference>
<dbReference type="PANTHER" id="PTHR43064:SF1">
    <property type="entry name" value="SLL1489 PROTEIN"/>
    <property type="match status" value="1"/>
</dbReference>
<name>A0ABV1HA52_9FIRM</name>
<protein>
    <submittedName>
        <fullName evidence="2">Nickel pincer cofactor biosynthesis protein LarB</fullName>
    </submittedName>
</protein>
<accession>A0ABV1HA52</accession>
<dbReference type="Pfam" id="PF00731">
    <property type="entry name" value="AIRC"/>
    <property type="match status" value="1"/>
</dbReference>
<reference evidence="2 3" key="1">
    <citation type="submission" date="2024-03" db="EMBL/GenBank/DDBJ databases">
        <title>Human intestinal bacterial collection.</title>
        <authorList>
            <person name="Pauvert C."/>
            <person name="Hitch T.C.A."/>
            <person name="Clavel T."/>
        </authorList>
    </citation>
    <scope>NUCLEOTIDE SEQUENCE [LARGE SCALE GENOMIC DNA]</scope>
    <source>
        <strain evidence="2 3">CLA-AA-H185</strain>
    </source>
</reference>
<dbReference type="InterPro" id="IPR000031">
    <property type="entry name" value="PurE_dom"/>
</dbReference>
<dbReference type="EMBL" id="JBBMEX010000001">
    <property type="protein sequence ID" value="MEQ2556593.1"/>
    <property type="molecule type" value="Genomic_DNA"/>
</dbReference>
<dbReference type="InterPro" id="IPR039476">
    <property type="entry name" value="P2CMN_synthase_LarB"/>
</dbReference>